<dbReference type="InterPro" id="IPR016171">
    <property type="entry name" value="Vanillyl_alc_oxidase_C-sub2"/>
</dbReference>
<evidence type="ECO:0000259" key="6">
    <source>
        <dbReference type="PROSITE" id="PS51387"/>
    </source>
</evidence>
<dbReference type="AlphaFoldDB" id="A0A7T5VDV3"/>
<evidence type="ECO:0000256" key="5">
    <source>
        <dbReference type="ARBA" id="ARBA00023002"/>
    </source>
</evidence>
<organism evidence="7 8">
    <name type="scientific">Desulfobulbus oligotrophicus</name>
    <dbReference type="NCBI Taxonomy" id="1909699"/>
    <lineage>
        <taxon>Bacteria</taxon>
        <taxon>Pseudomonadati</taxon>
        <taxon>Thermodesulfobacteriota</taxon>
        <taxon>Desulfobulbia</taxon>
        <taxon>Desulfobulbales</taxon>
        <taxon>Desulfobulbaceae</taxon>
        <taxon>Desulfobulbus</taxon>
    </lineage>
</organism>
<protein>
    <submittedName>
        <fullName evidence="7">FAD-binding protein</fullName>
    </submittedName>
</protein>
<dbReference type="InterPro" id="IPR016167">
    <property type="entry name" value="FAD-bd_PCMH_sub1"/>
</dbReference>
<proteinExistence type="inferred from homology"/>
<dbReference type="Gene3D" id="1.10.45.10">
    <property type="entry name" value="Vanillyl-alcohol Oxidase, Chain A, domain 4"/>
    <property type="match status" value="1"/>
</dbReference>
<keyword evidence="5" id="KW-0560">Oxidoreductase</keyword>
<dbReference type="PROSITE" id="PS51387">
    <property type="entry name" value="FAD_PCMH"/>
    <property type="match status" value="1"/>
</dbReference>
<comment type="similarity">
    <text evidence="2">Belongs to the FAD-binding oxidoreductase/transferase type 4 family.</text>
</comment>
<evidence type="ECO:0000256" key="2">
    <source>
        <dbReference type="ARBA" id="ARBA00008000"/>
    </source>
</evidence>
<dbReference type="EMBL" id="CP054140">
    <property type="protein sequence ID" value="QQG65942.1"/>
    <property type="molecule type" value="Genomic_DNA"/>
</dbReference>
<reference evidence="7 8" key="1">
    <citation type="submission" date="2020-05" db="EMBL/GenBank/DDBJ databases">
        <title>Complete genome of Desulfobulbus oligotrophicus.</title>
        <authorList>
            <person name="Podar M."/>
        </authorList>
    </citation>
    <scope>NUCLEOTIDE SEQUENCE [LARGE SCALE GENOMIC DNA]</scope>
    <source>
        <strain evidence="7 8">Prop6</strain>
    </source>
</reference>
<dbReference type="Pfam" id="PF02913">
    <property type="entry name" value="FAD-oxidase_C"/>
    <property type="match status" value="1"/>
</dbReference>
<dbReference type="Proteomes" id="UP000596092">
    <property type="component" value="Chromosome"/>
</dbReference>
<dbReference type="SUPFAM" id="SSF55103">
    <property type="entry name" value="FAD-linked oxidases, C-terminal domain"/>
    <property type="match status" value="1"/>
</dbReference>
<keyword evidence="4" id="KW-0274">FAD</keyword>
<dbReference type="PANTHER" id="PTHR42934:SF3">
    <property type="entry name" value="D-LACTATE DEHYDROGENASE"/>
    <property type="match status" value="1"/>
</dbReference>
<dbReference type="InterPro" id="IPR016164">
    <property type="entry name" value="FAD-linked_Oxase-like_C"/>
</dbReference>
<evidence type="ECO:0000256" key="4">
    <source>
        <dbReference type="ARBA" id="ARBA00022827"/>
    </source>
</evidence>
<keyword evidence="8" id="KW-1185">Reference proteome</keyword>
<evidence type="ECO:0000313" key="8">
    <source>
        <dbReference type="Proteomes" id="UP000596092"/>
    </source>
</evidence>
<dbReference type="Gene3D" id="3.30.43.10">
    <property type="entry name" value="Uridine Diphospho-n-acetylenolpyruvylglucosamine Reductase, domain 2"/>
    <property type="match status" value="1"/>
</dbReference>
<accession>A0A7T5VDV3</accession>
<dbReference type="InterPro" id="IPR004113">
    <property type="entry name" value="FAD-bd_oxidored_4_C"/>
</dbReference>
<evidence type="ECO:0000313" key="7">
    <source>
        <dbReference type="EMBL" id="QQG65942.1"/>
    </source>
</evidence>
<dbReference type="RefSeq" id="WP_199261593.1">
    <property type="nucleotide sequence ID" value="NZ_CP054140.1"/>
</dbReference>
<evidence type="ECO:0000256" key="1">
    <source>
        <dbReference type="ARBA" id="ARBA00001974"/>
    </source>
</evidence>
<dbReference type="InterPro" id="IPR006094">
    <property type="entry name" value="Oxid_FAD_bind_N"/>
</dbReference>
<dbReference type="InterPro" id="IPR016169">
    <property type="entry name" value="FAD-bd_PCMH_sub2"/>
</dbReference>
<feature type="domain" description="FAD-binding PCMH-type" evidence="6">
    <location>
        <begin position="45"/>
        <end position="224"/>
    </location>
</feature>
<gene>
    <name evidence="7" type="ORF">HP555_08710</name>
</gene>
<dbReference type="Gene3D" id="3.30.465.10">
    <property type="match status" value="1"/>
</dbReference>
<name>A0A7T5VDV3_9BACT</name>
<dbReference type="InterPro" id="IPR051914">
    <property type="entry name" value="FAD-linked_OxidoTrans_Type4"/>
</dbReference>
<dbReference type="GO" id="GO:0016491">
    <property type="term" value="F:oxidoreductase activity"/>
    <property type="evidence" value="ECO:0007669"/>
    <property type="project" value="UniProtKB-KW"/>
</dbReference>
<sequence>MTAPSAKNSHRLNSLLAKVAAIVGTANASTDTTDLITYSFDATQQQHMPDLVAHPGSTEEISQIVRLANQERIPIIPRGAGSGFTGGSLPVHGGIVLALSRMNRILEIDTDNLIAVVEPGVVTGHLQREVERYGLFYPPDPASRDFSTLGGNIAECAGGPRCLKYGVTRDYVLGLEVVTPTGSIIHTGGRTMKNVVGYDLTRLFVGSEGTLGIATQIILRLLPKPEARKTMLVAFATIDGAAQAVSAIIRGRIIPATLEFMDHTAIDCVRQATPIDLPPDCRAILIIEVDGARRFLDEQIHTIGEIVQPLDVVATRIAETPAEAEAIWKVRRSVSPSLRRLNPHKFNEDIVVPRSRVPEMIRALDAISQRYGVPIVNFGHAGDGNIHVNVMVDLDQPGMEAKVTQALNDIFRTTVQLNGSVSGEHGIGTAKAAYIGMELDPATLTTMQAIKQALDPNNIMNPGKIFPETTPQVYHGPS</sequence>
<dbReference type="SUPFAM" id="SSF56176">
    <property type="entry name" value="FAD-binding/transporter-associated domain-like"/>
    <property type="match status" value="1"/>
</dbReference>
<keyword evidence="3" id="KW-0285">Flavoprotein</keyword>
<dbReference type="KEGG" id="dog:HP555_08710"/>
<dbReference type="InterPro" id="IPR016166">
    <property type="entry name" value="FAD-bd_PCMH"/>
</dbReference>
<dbReference type="Gene3D" id="3.30.70.2740">
    <property type="match status" value="1"/>
</dbReference>
<dbReference type="PANTHER" id="PTHR42934">
    <property type="entry name" value="GLYCOLATE OXIDASE SUBUNIT GLCD"/>
    <property type="match status" value="1"/>
</dbReference>
<dbReference type="FunFam" id="1.10.45.10:FF:000001">
    <property type="entry name" value="D-lactate dehydrogenase mitochondrial"/>
    <property type="match status" value="1"/>
</dbReference>
<dbReference type="InterPro" id="IPR036318">
    <property type="entry name" value="FAD-bd_PCMH-like_sf"/>
</dbReference>
<dbReference type="Pfam" id="PF01565">
    <property type="entry name" value="FAD_binding_4"/>
    <property type="match status" value="1"/>
</dbReference>
<dbReference type="FunFam" id="3.30.70.2740:FF:000001">
    <property type="entry name" value="D-lactate dehydrogenase mitochondrial"/>
    <property type="match status" value="1"/>
</dbReference>
<comment type="cofactor">
    <cofactor evidence="1">
        <name>FAD</name>
        <dbReference type="ChEBI" id="CHEBI:57692"/>
    </cofactor>
</comment>
<dbReference type="GO" id="GO:0071949">
    <property type="term" value="F:FAD binding"/>
    <property type="evidence" value="ECO:0007669"/>
    <property type="project" value="InterPro"/>
</dbReference>
<evidence type="ECO:0000256" key="3">
    <source>
        <dbReference type="ARBA" id="ARBA00022630"/>
    </source>
</evidence>
<dbReference type="Gene3D" id="3.30.70.2190">
    <property type="match status" value="1"/>
</dbReference>